<proteinExistence type="predicted"/>
<keyword evidence="2" id="KW-1185">Reference proteome</keyword>
<sequence length="555" mass="60613">MDEELGEITPDDFIIPPVKYEYLDHTADVQLHAWGDSLKEAFEQCGMAMFGYMTELDYVEIKEILFAYTFSMPRGVKRGPAEGEAEVVVRAGASPSQTTLLDDSPSQPICYHLLDHGYGATPQHQIRREAPTAPPKTSEAVKRRLNLSESSSGSQGHVVPMKADFKTPKQKRVKVLTPYSRPSSSMKKYTERSRFDTSLGLLTKKFVALLKSSPNGVLDLNLAAEHLSVQKRRIYDITNVLEGIGILEKRSKNNIQWKYGVGGGWGEGGGGAGGVEGDEWRARRLRREVRALCAQEAAVARDVAAAEAALSRLSAEQGARAYITYADLRSIADFRNQTVIPIKAPPDTRLSVPHPDENGYMIHLKSMSGEIEVYLCPKDRPPSPSSSGSLPLDPLLEDNKALLAPLIAQLQSVPSSSITADFTTPIKREPCGLERVTASRALVVSTPRVTDPTLPLAAPPQQAAADAAPQPTTTPCHTPDNGSARGRLRNALIADSDDFAPIMGGGRFQLQTEDQESEPLELEPFLALEPPMSATDYGFCLDHDEGLAELFDFKF</sequence>
<dbReference type="Proteomes" id="UP000824533">
    <property type="component" value="Linkage Group LG05"/>
</dbReference>
<dbReference type="EMBL" id="CM034391">
    <property type="protein sequence ID" value="KAJ0181371.1"/>
    <property type="molecule type" value="Genomic_DNA"/>
</dbReference>
<reference evidence="1 2" key="1">
    <citation type="journal article" date="2021" name="Front. Genet.">
        <title>Chromosome-Level Genome Assembly Reveals Significant Gene Expansion in the Toll and IMD Signaling Pathways of Dendrolimus kikuchii.</title>
        <authorList>
            <person name="Zhou J."/>
            <person name="Wu P."/>
            <person name="Xiong Z."/>
            <person name="Liu N."/>
            <person name="Zhao N."/>
            <person name="Ji M."/>
            <person name="Qiu Y."/>
            <person name="Yang B."/>
        </authorList>
    </citation>
    <scope>NUCLEOTIDE SEQUENCE [LARGE SCALE GENOMIC DNA]</scope>
    <source>
        <strain evidence="1">Ann1</strain>
    </source>
</reference>
<evidence type="ECO:0000313" key="1">
    <source>
        <dbReference type="EMBL" id="KAJ0181371.1"/>
    </source>
</evidence>
<accession>A0ACC1DC33</accession>
<evidence type="ECO:0000313" key="2">
    <source>
        <dbReference type="Proteomes" id="UP000824533"/>
    </source>
</evidence>
<name>A0ACC1DC33_9NEOP</name>
<gene>
    <name evidence="1" type="ORF">K1T71_003456</name>
</gene>
<protein>
    <submittedName>
        <fullName evidence="1">Uncharacterized protein</fullName>
    </submittedName>
</protein>
<comment type="caution">
    <text evidence="1">The sequence shown here is derived from an EMBL/GenBank/DDBJ whole genome shotgun (WGS) entry which is preliminary data.</text>
</comment>
<organism evidence="1 2">
    <name type="scientific">Dendrolimus kikuchii</name>
    <dbReference type="NCBI Taxonomy" id="765133"/>
    <lineage>
        <taxon>Eukaryota</taxon>
        <taxon>Metazoa</taxon>
        <taxon>Ecdysozoa</taxon>
        <taxon>Arthropoda</taxon>
        <taxon>Hexapoda</taxon>
        <taxon>Insecta</taxon>
        <taxon>Pterygota</taxon>
        <taxon>Neoptera</taxon>
        <taxon>Endopterygota</taxon>
        <taxon>Lepidoptera</taxon>
        <taxon>Glossata</taxon>
        <taxon>Ditrysia</taxon>
        <taxon>Bombycoidea</taxon>
        <taxon>Lasiocampidae</taxon>
        <taxon>Dendrolimus</taxon>
    </lineage>
</organism>